<reference evidence="6 7" key="1">
    <citation type="journal article" date="2011" name="J. Bacteriol.">
        <title>Complete Genome Sequence of the Aerobic Marine Methanotroph Methylomonas methanica MC09.</title>
        <authorList>
            <person name="Boden R."/>
            <person name="Cunliffe M."/>
            <person name="Scanlan J."/>
            <person name="Moussard H."/>
            <person name="Kits K.D."/>
            <person name="Klotz M.G."/>
            <person name="Jetten M.S."/>
            <person name="Vuilleumier S."/>
            <person name="Han J."/>
            <person name="Peters L."/>
            <person name="Mikhailova N."/>
            <person name="Teshima H."/>
            <person name="Tapia R."/>
            <person name="Kyrpides N."/>
            <person name="Ivanova N."/>
            <person name="Pagani I."/>
            <person name="Cheng J.F."/>
            <person name="Goodwin L."/>
            <person name="Han C."/>
            <person name="Hauser L."/>
            <person name="Land M.L."/>
            <person name="Lapidus A."/>
            <person name="Lucas S."/>
            <person name="Pitluck S."/>
            <person name="Woyke T."/>
            <person name="Stein L."/>
            <person name="Murrell J.C."/>
        </authorList>
    </citation>
    <scope>NUCLEOTIDE SEQUENCE [LARGE SCALE GENOMIC DNA]</scope>
    <source>
        <strain evidence="6 7">MC09</strain>
    </source>
</reference>
<evidence type="ECO:0000256" key="3">
    <source>
        <dbReference type="RuleBase" id="RU003616"/>
    </source>
</evidence>
<keyword evidence="7" id="KW-1185">Reference proteome</keyword>
<comment type="similarity">
    <text evidence="2 3">Belongs to the small heat shock protein (HSP20) family.</text>
</comment>
<evidence type="ECO:0000256" key="2">
    <source>
        <dbReference type="PROSITE-ProRule" id="PRU00285"/>
    </source>
</evidence>
<evidence type="ECO:0000259" key="5">
    <source>
        <dbReference type="PROSITE" id="PS01031"/>
    </source>
</evidence>
<dbReference type="PROSITE" id="PS01031">
    <property type="entry name" value="SHSP"/>
    <property type="match status" value="1"/>
</dbReference>
<dbReference type="STRING" id="857087.Metme_2573"/>
<organism evidence="6 7">
    <name type="scientific">Methylomonas methanica (strain DSM 25384 / MC09)</name>
    <dbReference type="NCBI Taxonomy" id="857087"/>
    <lineage>
        <taxon>Bacteria</taxon>
        <taxon>Pseudomonadati</taxon>
        <taxon>Pseudomonadota</taxon>
        <taxon>Gammaproteobacteria</taxon>
        <taxon>Methylococcales</taxon>
        <taxon>Methylococcaceae</taxon>
        <taxon>Methylomonas</taxon>
    </lineage>
</organism>
<dbReference type="Pfam" id="PF00011">
    <property type="entry name" value="HSP20"/>
    <property type="match status" value="1"/>
</dbReference>
<accession>F9ZXH5</accession>
<evidence type="ECO:0000313" key="6">
    <source>
        <dbReference type="EMBL" id="AEG00963.1"/>
    </source>
</evidence>
<reference key="2">
    <citation type="submission" date="2011-05" db="EMBL/GenBank/DDBJ databases">
        <title>Complete genome sequence of the aerobic marine methanotroph Methylomonas methanica MC09.</title>
        <authorList>
            <person name="Boden R."/>
            <person name="Cunliffe M."/>
            <person name="Scanlan J."/>
            <person name="Moussard H."/>
            <person name="Kits K.D."/>
            <person name="Klotz M."/>
            <person name="Jetten M."/>
            <person name="Vuilleumier S."/>
            <person name="Han J."/>
            <person name="Peters L."/>
            <person name="Mikhailova N."/>
            <person name="Teshima H."/>
            <person name="Tapia R."/>
            <person name="Kyrpides N."/>
            <person name="Ivanova N."/>
            <person name="Pagani I."/>
            <person name="Cheng J.-F."/>
            <person name="Goodwin L."/>
            <person name="Han C."/>
            <person name="Hauser L."/>
            <person name="Land M."/>
            <person name="Lapidus A."/>
            <person name="Lucas S."/>
            <person name="Pitluck S."/>
            <person name="Woyke T."/>
            <person name="Stein L.Y."/>
            <person name="Murrell C."/>
        </authorList>
    </citation>
    <scope>NUCLEOTIDE SEQUENCE</scope>
    <source>
        <strain>MC09</strain>
    </source>
</reference>
<dbReference type="SUPFAM" id="SSF49764">
    <property type="entry name" value="HSP20-like chaperones"/>
    <property type="match status" value="1"/>
</dbReference>
<dbReference type="PANTHER" id="PTHR46733">
    <property type="entry name" value="26.5 KDA HEAT SHOCK PROTEIN, MITOCHONDRIAL"/>
    <property type="match status" value="1"/>
</dbReference>
<dbReference type="InterPro" id="IPR002068">
    <property type="entry name" value="A-crystallin/Hsp20_dom"/>
</dbReference>
<dbReference type="OrthoDB" id="9792695at2"/>
<dbReference type="GO" id="GO:0009408">
    <property type="term" value="P:response to heat"/>
    <property type="evidence" value="ECO:0007669"/>
    <property type="project" value="InterPro"/>
</dbReference>
<dbReference type="PANTHER" id="PTHR46733:SF4">
    <property type="entry name" value="HEAT SHOCK PROTEIN 21, CHLOROPLASTIC"/>
    <property type="match status" value="1"/>
</dbReference>
<reference evidence="7" key="3">
    <citation type="submission" date="2011-05" db="EMBL/GenBank/DDBJ databases">
        <title>Complete sequence of Methylomonas methanica MC09.</title>
        <authorList>
            <consortium name="US DOE Joint Genome Institute"/>
            <person name="Lucas S."/>
            <person name="Han J."/>
            <person name="Lapidus A."/>
            <person name="Cheng J.-F."/>
            <person name="Goodwin L."/>
            <person name="Pitluck S."/>
            <person name="Peters L."/>
            <person name="Mikhailova N."/>
            <person name="Teshima H."/>
            <person name="Han C."/>
            <person name="Tapia R."/>
            <person name="Land M."/>
            <person name="Hauser L."/>
            <person name="Kyrpides N."/>
            <person name="Ivanova N."/>
            <person name="Pagani I."/>
            <person name="Stein L."/>
            <person name="Woyke T."/>
        </authorList>
    </citation>
    <scope>NUCLEOTIDE SEQUENCE [LARGE SCALE GENOMIC DNA]</scope>
    <source>
        <strain evidence="7">MC09</strain>
    </source>
</reference>
<sequence>MKNNALVAIAVVLVVILGVQAYTLYRLNDRVDRLTAQNQSTETSPGVRPNVSKPAPPPLPNEDFFNSQPWNPYEEMQRMQEEMEKMFGESFSRFHLNTPLGTLSRTPDVDLQDKADHYLVTVNAPGADESSIAVKLDGQLLNITIKTEQGKQQDDDKNGSYRYRERFVGEFHRVLTLPGPVDAERMKTEYRNGVLSITVPKK</sequence>
<gene>
    <name evidence="6" type="ordered locus">Metme_2573</name>
</gene>
<dbReference type="HOGENOM" id="CLU_1353336_0_0_6"/>
<dbReference type="eggNOG" id="COG0071">
    <property type="taxonomic scope" value="Bacteria"/>
</dbReference>
<dbReference type="KEGG" id="mmt:Metme_2573"/>
<protein>
    <submittedName>
        <fullName evidence="6">Heat shock protein Hsp20</fullName>
    </submittedName>
</protein>
<feature type="domain" description="SHSP" evidence="5">
    <location>
        <begin position="100"/>
        <end position="202"/>
    </location>
</feature>
<name>F9ZXH5_METMM</name>
<dbReference type="EMBL" id="CP002738">
    <property type="protein sequence ID" value="AEG00963.1"/>
    <property type="molecule type" value="Genomic_DNA"/>
</dbReference>
<dbReference type="CDD" id="cd06464">
    <property type="entry name" value="ACD_sHsps-like"/>
    <property type="match status" value="1"/>
</dbReference>
<dbReference type="InterPro" id="IPR044587">
    <property type="entry name" value="HSP21-like"/>
</dbReference>
<proteinExistence type="inferred from homology"/>
<dbReference type="Gene3D" id="2.60.40.790">
    <property type="match status" value="1"/>
</dbReference>
<evidence type="ECO:0000256" key="1">
    <source>
        <dbReference type="ARBA" id="ARBA00023016"/>
    </source>
</evidence>
<dbReference type="Proteomes" id="UP000008888">
    <property type="component" value="Chromosome"/>
</dbReference>
<keyword evidence="1 6" id="KW-0346">Stress response</keyword>
<feature type="region of interest" description="Disordered" evidence="4">
    <location>
        <begin position="37"/>
        <end position="69"/>
    </location>
</feature>
<dbReference type="InterPro" id="IPR008978">
    <property type="entry name" value="HSP20-like_chaperone"/>
</dbReference>
<evidence type="ECO:0000313" key="7">
    <source>
        <dbReference type="Proteomes" id="UP000008888"/>
    </source>
</evidence>
<dbReference type="AlphaFoldDB" id="F9ZXH5"/>
<evidence type="ECO:0000256" key="4">
    <source>
        <dbReference type="SAM" id="MobiDB-lite"/>
    </source>
</evidence>
<dbReference type="RefSeq" id="WP_013819199.1">
    <property type="nucleotide sequence ID" value="NC_015572.1"/>
</dbReference>